<dbReference type="PROSITE" id="PS50039">
    <property type="entry name" value="FORK_HEAD_3"/>
    <property type="match status" value="1"/>
</dbReference>
<keyword evidence="3 6" id="KW-0238">DNA-binding</keyword>
<feature type="compositionally biased region" description="Polar residues" evidence="7">
    <location>
        <begin position="25"/>
        <end position="44"/>
    </location>
</feature>
<dbReference type="Gene3D" id="1.10.10.10">
    <property type="entry name" value="Winged helix-like DNA-binding domain superfamily/Winged helix DNA-binding domain"/>
    <property type="match status" value="1"/>
</dbReference>
<proteinExistence type="predicted"/>
<dbReference type="PANTHER" id="PTHR46789:SF2">
    <property type="entry name" value="FORKHEAD BOX PROTEIN R2"/>
    <property type="match status" value="1"/>
</dbReference>
<reference evidence="9" key="1">
    <citation type="submission" date="2025-08" db="UniProtKB">
        <authorList>
            <consortium name="Ensembl"/>
        </authorList>
    </citation>
    <scope>IDENTIFICATION</scope>
</reference>
<evidence type="ECO:0000256" key="1">
    <source>
        <dbReference type="ARBA" id="ARBA00004123"/>
    </source>
</evidence>
<keyword evidence="4" id="KW-0804">Transcription</keyword>
<protein>
    <recommendedName>
        <fullName evidence="8">Fork-head domain-containing protein</fullName>
    </recommendedName>
</protein>
<accession>A0A8B9FEA8</accession>
<dbReference type="PANTHER" id="PTHR46789">
    <property type="entry name" value="FORKHEAD BOX PROTEIN R1"/>
    <property type="match status" value="1"/>
</dbReference>
<feature type="region of interest" description="Disordered" evidence="7">
    <location>
        <begin position="1"/>
        <end position="56"/>
    </location>
</feature>
<feature type="domain" description="Fork-head" evidence="8">
    <location>
        <begin position="117"/>
        <end position="214"/>
    </location>
</feature>
<evidence type="ECO:0000313" key="10">
    <source>
        <dbReference type="Proteomes" id="UP000694522"/>
    </source>
</evidence>
<dbReference type="SMART" id="SM00339">
    <property type="entry name" value="FH"/>
    <property type="match status" value="1"/>
</dbReference>
<evidence type="ECO:0000256" key="4">
    <source>
        <dbReference type="ARBA" id="ARBA00023163"/>
    </source>
</evidence>
<dbReference type="Ensembl" id="ENSACOT00000007778.1">
    <property type="protein sequence ID" value="ENSACOP00000007513.1"/>
    <property type="gene ID" value="ENSACOG00000005276.1"/>
</dbReference>
<dbReference type="InterPro" id="IPR001766">
    <property type="entry name" value="Fork_head_dom"/>
</dbReference>
<evidence type="ECO:0000256" key="2">
    <source>
        <dbReference type="ARBA" id="ARBA00023015"/>
    </source>
</evidence>
<dbReference type="AlphaFoldDB" id="A0A8B9FEA8"/>
<evidence type="ECO:0000256" key="6">
    <source>
        <dbReference type="PROSITE-ProRule" id="PRU00089"/>
    </source>
</evidence>
<organism evidence="9 10">
    <name type="scientific">Amazona collaria</name>
    <name type="common">yellow-billed parrot</name>
    <dbReference type="NCBI Taxonomy" id="241587"/>
    <lineage>
        <taxon>Eukaryota</taxon>
        <taxon>Metazoa</taxon>
        <taxon>Chordata</taxon>
        <taxon>Craniata</taxon>
        <taxon>Vertebrata</taxon>
        <taxon>Euteleostomi</taxon>
        <taxon>Archelosauria</taxon>
        <taxon>Archosauria</taxon>
        <taxon>Dinosauria</taxon>
        <taxon>Saurischia</taxon>
        <taxon>Theropoda</taxon>
        <taxon>Coelurosauria</taxon>
        <taxon>Aves</taxon>
        <taxon>Neognathae</taxon>
        <taxon>Neoaves</taxon>
        <taxon>Telluraves</taxon>
        <taxon>Australaves</taxon>
        <taxon>Psittaciformes</taxon>
        <taxon>Psittacidae</taxon>
        <taxon>Amazona</taxon>
    </lineage>
</organism>
<dbReference type="Pfam" id="PF00250">
    <property type="entry name" value="Forkhead"/>
    <property type="match status" value="1"/>
</dbReference>
<evidence type="ECO:0000259" key="8">
    <source>
        <dbReference type="PROSITE" id="PS50039"/>
    </source>
</evidence>
<dbReference type="InterPro" id="IPR036388">
    <property type="entry name" value="WH-like_DNA-bd_sf"/>
</dbReference>
<feature type="DNA-binding region" description="Fork-head" evidence="6">
    <location>
        <begin position="117"/>
        <end position="214"/>
    </location>
</feature>
<name>A0A8B9FEA8_9PSIT</name>
<keyword evidence="10" id="KW-1185">Reference proteome</keyword>
<keyword evidence="2" id="KW-0805">Transcription regulation</keyword>
<dbReference type="Proteomes" id="UP000694522">
    <property type="component" value="Unplaced"/>
</dbReference>
<dbReference type="SUPFAM" id="SSF46785">
    <property type="entry name" value="Winged helix' DNA-binding domain"/>
    <property type="match status" value="1"/>
</dbReference>
<dbReference type="InterPro" id="IPR018122">
    <property type="entry name" value="TF_fork_head_CS_1"/>
</dbReference>
<dbReference type="PROSITE" id="PS00657">
    <property type="entry name" value="FORK_HEAD_1"/>
    <property type="match status" value="1"/>
</dbReference>
<evidence type="ECO:0000313" key="9">
    <source>
        <dbReference type="Ensembl" id="ENSACOP00000007513.1"/>
    </source>
</evidence>
<dbReference type="InterPro" id="IPR052328">
    <property type="entry name" value="FOX_transcription_regulators"/>
</dbReference>
<sequence length="234" mass="25252">MWVNPSLACPLPGSPGADPDRSKSLVASNAGATESSSLNASWDGSGSDFDCSKEDVPSPSTYPCPSFYSGLTNPCSFFPSSPQLTEDEAASSADIPVPQEMLKSPEMSAKIEGGWPRPPLSYCNLISLALCNSAGGSLTVQQIYRFTRQHFPFFQKAPEGWKSTIPHNLRSSSCFEKSTSSTCAKGNHKSCLWKLTPGGHRKFREEAQALTKESLDLVRQSMSNPDLMSSLFGL</sequence>
<dbReference type="GO" id="GO:0005634">
    <property type="term" value="C:nucleus"/>
    <property type="evidence" value="ECO:0007669"/>
    <property type="project" value="UniProtKB-SubCell"/>
</dbReference>
<reference evidence="9" key="2">
    <citation type="submission" date="2025-09" db="UniProtKB">
        <authorList>
            <consortium name="Ensembl"/>
        </authorList>
    </citation>
    <scope>IDENTIFICATION</scope>
</reference>
<dbReference type="PRINTS" id="PR00053">
    <property type="entry name" value="FORKHEAD"/>
</dbReference>
<dbReference type="InterPro" id="IPR036390">
    <property type="entry name" value="WH_DNA-bd_sf"/>
</dbReference>
<dbReference type="GO" id="GO:0003700">
    <property type="term" value="F:DNA-binding transcription factor activity"/>
    <property type="evidence" value="ECO:0007669"/>
    <property type="project" value="InterPro"/>
</dbReference>
<keyword evidence="5 6" id="KW-0539">Nucleus</keyword>
<dbReference type="GO" id="GO:1990837">
    <property type="term" value="F:sequence-specific double-stranded DNA binding"/>
    <property type="evidence" value="ECO:0007669"/>
    <property type="project" value="TreeGrafter"/>
</dbReference>
<comment type="subcellular location">
    <subcellularLocation>
        <location evidence="1 6">Nucleus</location>
    </subcellularLocation>
</comment>
<evidence type="ECO:0000256" key="7">
    <source>
        <dbReference type="SAM" id="MobiDB-lite"/>
    </source>
</evidence>
<evidence type="ECO:0000256" key="3">
    <source>
        <dbReference type="ARBA" id="ARBA00023125"/>
    </source>
</evidence>
<evidence type="ECO:0000256" key="5">
    <source>
        <dbReference type="ARBA" id="ARBA00023242"/>
    </source>
</evidence>